<dbReference type="PANTHER" id="PTHR43277">
    <property type="entry name" value="ARGININE DECARBOXYLASE"/>
    <property type="match status" value="1"/>
</dbReference>
<accession>A0AAW9HYF8</accession>
<evidence type="ECO:0000259" key="3">
    <source>
        <dbReference type="Pfam" id="PF01276"/>
    </source>
</evidence>
<proteinExistence type="predicted"/>
<dbReference type="GO" id="GO:0003824">
    <property type="term" value="F:catalytic activity"/>
    <property type="evidence" value="ECO:0007669"/>
    <property type="project" value="InterPro"/>
</dbReference>
<evidence type="ECO:0000313" key="5">
    <source>
        <dbReference type="Proteomes" id="UP001288778"/>
    </source>
</evidence>
<name>A0AAW9HYF8_CLOPF</name>
<dbReference type="SUPFAM" id="SSF53383">
    <property type="entry name" value="PLP-dependent transferases"/>
    <property type="match status" value="1"/>
</dbReference>
<keyword evidence="2" id="KW-0663">Pyridoxal phosphate</keyword>
<dbReference type="Gene3D" id="3.40.640.10">
    <property type="entry name" value="Type I PLP-dependent aspartate aminotransferase-like (Major domain)"/>
    <property type="match status" value="1"/>
</dbReference>
<protein>
    <submittedName>
        <fullName evidence="4">Amino acid decarboxylase</fullName>
    </submittedName>
</protein>
<evidence type="ECO:0000313" key="4">
    <source>
        <dbReference type="EMBL" id="MDZ4910729.1"/>
    </source>
</evidence>
<feature type="domain" description="Orn/Lys/Arg decarboxylases family 1 pyridoxal-P attachment site" evidence="3">
    <location>
        <begin position="9"/>
        <end position="84"/>
    </location>
</feature>
<organism evidence="4 5">
    <name type="scientific">Clostridium perfringens</name>
    <dbReference type="NCBI Taxonomy" id="1502"/>
    <lineage>
        <taxon>Bacteria</taxon>
        <taxon>Bacillati</taxon>
        <taxon>Bacillota</taxon>
        <taxon>Clostridia</taxon>
        <taxon>Eubacteriales</taxon>
        <taxon>Clostridiaceae</taxon>
        <taxon>Clostridium</taxon>
    </lineage>
</organism>
<comment type="caution">
    <text evidence="4">The sequence shown here is derived from an EMBL/GenBank/DDBJ whole genome shotgun (WGS) entry which is preliminary data.</text>
</comment>
<comment type="cofactor">
    <cofactor evidence="1">
        <name>pyridoxal 5'-phosphate</name>
        <dbReference type="ChEBI" id="CHEBI:597326"/>
    </cofactor>
</comment>
<dbReference type="InterPro" id="IPR052357">
    <property type="entry name" value="Orn_Lys_Arg_decarboxylase-I"/>
</dbReference>
<dbReference type="AlphaFoldDB" id="A0AAW9HYF8"/>
<evidence type="ECO:0000256" key="2">
    <source>
        <dbReference type="ARBA" id="ARBA00022898"/>
    </source>
</evidence>
<dbReference type="EMBL" id="WNUI01000661">
    <property type="protein sequence ID" value="MDZ4910729.1"/>
    <property type="molecule type" value="Genomic_DNA"/>
</dbReference>
<dbReference type="PANTHER" id="PTHR43277:SF3">
    <property type="entry name" value="DECARBOXYLASE, PUTATIVE-RELATED"/>
    <property type="match status" value="1"/>
</dbReference>
<feature type="non-terminal residue" evidence="4">
    <location>
        <position position="84"/>
    </location>
</feature>
<sequence length="84" mass="9290">MTTHRERAPLAEAIMLYRERGASSFHVPGHKNGRAYAGEGKTTEMLREAMRIDVTEITGTDDLFHPEGVIQEAQELAADCFGAE</sequence>
<dbReference type="Pfam" id="PF01276">
    <property type="entry name" value="OKR_DC_1"/>
    <property type="match status" value="1"/>
</dbReference>
<gene>
    <name evidence="4" type="ORF">GNF68_17300</name>
</gene>
<dbReference type="InterPro" id="IPR015421">
    <property type="entry name" value="PyrdxlP-dep_Trfase_major"/>
</dbReference>
<dbReference type="Proteomes" id="UP001288778">
    <property type="component" value="Unassembled WGS sequence"/>
</dbReference>
<dbReference type="InterPro" id="IPR015424">
    <property type="entry name" value="PyrdxlP-dep_Trfase"/>
</dbReference>
<reference evidence="4" key="1">
    <citation type="submission" date="2019-11" db="EMBL/GenBank/DDBJ databases">
        <title>Characterization of Clostridium perfringens isolates from swine manure treated agricultural soils.</title>
        <authorList>
            <person name="Wushke S.T."/>
        </authorList>
    </citation>
    <scope>NUCLEOTIDE SEQUENCE</scope>
    <source>
        <strain evidence="4">X94</strain>
    </source>
</reference>
<evidence type="ECO:0000256" key="1">
    <source>
        <dbReference type="ARBA" id="ARBA00001933"/>
    </source>
</evidence>
<dbReference type="InterPro" id="IPR000310">
    <property type="entry name" value="Orn/Lys/Arg_deCO2ase_major_dom"/>
</dbReference>